<keyword evidence="3" id="KW-1185">Reference proteome</keyword>
<proteinExistence type="predicted"/>
<comment type="caution">
    <text evidence="2">The sequence shown here is derived from an EMBL/GenBank/DDBJ whole genome shotgun (WGS) entry which is preliminary data.</text>
</comment>
<dbReference type="EMBL" id="CAJVPJ010002187">
    <property type="protein sequence ID" value="CAG8615145.1"/>
    <property type="molecule type" value="Genomic_DNA"/>
</dbReference>
<evidence type="ECO:0000256" key="1">
    <source>
        <dbReference type="SAM" id="MobiDB-lite"/>
    </source>
</evidence>
<evidence type="ECO:0000313" key="2">
    <source>
        <dbReference type="EMBL" id="CAG8615145.1"/>
    </source>
</evidence>
<gene>
    <name evidence="2" type="ORF">POCULU_LOCUS8143</name>
</gene>
<dbReference type="Proteomes" id="UP000789572">
    <property type="component" value="Unassembled WGS sequence"/>
</dbReference>
<evidence type="ECO:0000313" key="3">
    <source>
        <dbReference type="Proteomes" id="UP000789572"/>
    </source>
</evidence>
<dbReference type="OrthoDB" id="2410581at2759"/>
<feature type="non-terminal residue" evidence="2">
    <location>
        <position position="1"/>
    </location>
</feature>
<feature type="region of interest" description="Disordered" evidence="1">
    <location>
        <begin position="135"/>
        <end position="159"/>
    </location>
</feature>
<organism evidence="2 3">
    <name type="scientific">Paraglomus occultum</name>
    <dbReference type="NCBI Taxonomy" id="144539"/>
    <lineage>
        <taxon>Eukaryota</taxon>
        <taxon>Fungi</taxon>
        <taxon>Fungi incertae sedis</taxon>
        <taxon>Mucoromycota</taxon>
        <taxon>Glomeromycotina</taxon>
        <taxon>Glomeromycetes</taxon>
        <taxon>Paraglomerales</taxon>
        <taxon>Paraglomeraceae</taxon>
        <taxon>Paraglomus</taxon>
    </lineage>
</organism>
<name>A0A9N9CXW1_9GLOM</name>
<sequence length="159" mass="17026">MSKQTLTFFLPLGYSIMTYNQSVAPTPNFGSTRNDAWIDPDKPPCTQSFVSVVVDPTNYAKIFDPKSKLFYAWDAQSCITTCVDTCMKTDPLNSPQAAAWCIVVSNPNNGATAFLRISYTFDPTAFISTSIAGSTSTVSSTSIGSSTAITSSTSTDTHA</sequence>
<protein>
    <submittedName>
        <fullName evidence="2">1785_t:CDS:1</fullName>
    </submittedName>
</protein>
<dbReference type="AlphaFoldDB" id="A0A9N9CXW1"/>
<reference evidence="2" key="1">
    <citation type="submission" date="2021-06" db="EMBL/GenBank/DDBJ databases">
        <authorList>
            <person name="Kallberg Y."/>
            <person name="Tangrot J."/>
            <person name="Rosling A."/>
        </authorList>
    </citation>
    <scope>NUCLEOTIDE SEQUENCE</scope>
    <source>
        <strain evidence="2">IA702</strain>
    </source>
</reference>
<accession>A0A9N9CXW1</accession>